<dbReference type="EMBL" id="JARK01001375">
    <property type="protein sequence ID" value="EYC14755.1"/>
    <property type="molecule type" value="Genomic_DNA"/>
</dbReference>
<evidence type="ECO:0000313" key="2">
    <source>
        <dbReference type="Proteomes" id="UP000024635"/>
    </source>
</evidence>
<reference evidence="2" key="1">
    <citation type="journal article" date="2015" name="Nat. Genet.">
        <title>The genome and transcriptome of the zoonotic hookworm Ancylostoma ceylanicum identify infection-specific gene families.</title>
        <authorList>
            <person name="Schwarz E.M."/>
            <person name="Hu Y."/>
            <person name="Antoshechkin I."/>
            <person name="Miller M.M."/>
            <person name="Sternberg P.W."/>
            <person name="Aroian R.V."/>
        </authorList>
    </citation>
    <scope>NUCLEOTIDE SEQUENCE</scope>
    <source>
        <strain evidence="2">HY135</strain>
    </source>
</reference>
<proteinExistence type="predicted"/>
<sequence>MVGSYEQSNERKLGSPFSQYTIRNYVAKQQQIAASRIVETGDRSADPYGCSGRGAVPVQLEWKQTGTVFIYPSFAAVLLWQVEDTLQNGSKGENMTAKMNSEVNLMNQNDDLVFDFIQQG</sequence>
<name>A0A016UHV4_9BILA</name>
<gene>
    <name evidence="1" type="primary">Acey_s0039.g136</name>
    <name evidence="1" type="ORF">Y032_0039g136</name>
</gene>
<organism evidence="1 2">
    <name type="scientific">Ancylostoma ceylanicum</name>
    <dbReference type="NCBI Taxonomy" id="53326"/>
    <lineage>
        <taxon>Eukaryota</taxon>
        <taxon>Metazoa</taxon>
        <taxon>Ecdysozoa</taxon>
        <taxon>Nematoda</taxon>
        <taxon>Chromadorea</taxon>
        <taxon>Rhabditida</taxon>
        <taxon>Rhabditina</taxon>
        <taxon>Rhabditomorpha</taxon>
        <taxon>Strongyloidea</taxon>
        <taxon>Ancylostomatidae</taxon>
        <taxon>Ancylostomatinae</taxon>
        <taxon>Ancylostoma</taxon>
    </lineage>
</organism>
<comment type="caution">
    <text evidence="1">The sequence shown here is derived from an EMBL/GenBank/DDBJ whole genome shotgun (WGS) entry which is preliminary data.</text>
</comment>
<dbReference type="Proteomes" id="UP000024635">
    <property type="component" value="Unassembled WGS sequence"/>
</dbReference>
<evidence type="ECO:0000313" key="1">
    <source>
        <dbReference type="EMBL" id="EYC14755.1"/>
    </source>
</evidence>
<keyword evidence="2" id="KW-1185">Reference proteome</keyword>
<dbReference type="AlphaFoldDB" id="A0A016UHV4"/>
<accession>A0A016UHV4</accession>
<protein>
    <submittedName>
        <fullName evidence="1">Uncharacterized protein</fullName>
    </submittedName>
</protein>